<feature type="region of interest" description="Disordered" evidence="1">
    <location>
        <begin position="20"/>
        <end position="54"/>
    </location>
</feature>
<name>A0A2I2KJL6_9ACTN</name>
<dbReference type="AlphaFoldDB" id="A0A2I2KJL6"/>
<proteinExistence type="predicted"/>
<sequence>MEDGAGAGWREDDVEVEATVRAGSGGQMAAVAVDDGPDDGEAQAVAAAQAPPSS</sequence>
<keyword evidence="3" id="KW-1185">Reference proteome</keyword>
<evidence type="ECO:0000313" key="3">
    <source>
        <dbReference type="Proteomes" id="UP000234331"/>
    </source>
</evidence>
<protein>
    <submittedName>
        <fullName evidence="2">Uncharacterized protein</fullName>
    </submittedName>
</protein>
<dbReference type="EMBL" id="FZMO01000019">
    <property type="protein sequence ID" value="SNQ45850.1"/>
    <property type="molecule type" value="Genomic_DNA"/>
</dbReference>
<dbReference type="Proteomes" id="UP000234331">
    <property type="component" value="Unassembled WGS sequence"/>
</dbReference>
<reference evidence="2 3" key="1">
    <citation type="submission" date="2017-06" db="EMBL/GenBank/DDBJ databases">
        <authorList>
            <person name="Kim H.J."/>
            <person name="Triplett B.A."/>
        </authorList>
    </citation>
    <scope>NUCLEOTIDE SEQUENCE [LARGE SCALE GENOMIC DNA]</scope>
    <source>
        <strain evidence="2">FRACA_ARgP5</strain>
    </source>
</reference>
<evidence type="ECO:0000313" key="2">
    <source>
        <dbReference type="EMBL" id="SNQ45850.1"/>
    </source>
</evidence>
<accession>A0A2I2KJL6</accession>
<evidence type="ECO:0000256" key="1">
    <source>
        <dbReference type="SAM" id="MobiDB-lite"/>
    </source>
</evidence>
<feature type="compositionally biased region" description="Low complexity" evidence="1">
    <location>
        <begin position="42"/>
        <end position="54"/>
    </location>
</feature>
<gene>
    <name evidence="2" type="ORF">FRACA_1150004</name>
</gene>
<organism evidence="2 3">
    <name type="scientific">Frankia canadensis</name>
    <dbReference type="NCBI Taxonomy" id="1836972"/>
    <lineage>
        <taxon>Bacteria</taxon>
        <taxon>Bacillati</taxon>
        <taxon>Actinomycetota</taxon>
        <taxon>Actinomycetes</taxon>
        <taxon>Frankiales</taxon>
        <taxon>Frankiaceae</taxon>
        <taxon>Frankia</taxon>
    </lineage>
</organism>